<dbReference type="EMBL" id="KZ502200">
    <property type="protein sequence ID" value="PKU82250.1"/>
    <property type="molecule type" value="Genomic_DNA"/>
</dbReference>
<evidence type="ECO:0000313" key="2">
    <source>
        <dbReference type="Proteomes" id="UP000233837"/>
    </source>
</evidence>
<name>A0A2I0X2X1_9ASPA</name>
<dbReference type="Proteomes" id="UP000233837">
    <property type="component" value="Unassembled WGS sequence"/>
</dbReference>
<keyword evidence="2" id="KW-1185">Reference proteome</keyword>
<reference evidence="1 2" key="1">
    <citation type="journal article" date="2016" name="Sci. Rep.">
        <title>The Dendrobium catenatum Lindl. genome sequence provides insights into polysaccharide synthase, floral development and adaptive evolution.</title>
        <authorList>
            <person name="Zhang G.Q."/>
            <person name="Xu Q."/>
            <person name="Bian C."/>
            <person name="Tsai W.C."/>
            <person name="Yeh C.M."/>
            <person name="Liu K.W."/>
            <person name="Yoshida K."/>
            <person name="Zhang L.S."/>
            <person name="Chang S.B."/>
            <person name="Chen F."/>
            <person name="Shi Y."/>
            <person name="Su Y.Y."/>
            <person name="Zhang Y.Q."/>
            <person name="Chen L.J."/>
            <person name="Yin Y."/>
            <person name="Lin M."/>
            <person name="Huang H."/>
            <person name="Deng H."/>
            <person name="Wang Z.W."/>
            <person name="Zhu S.L."/>
            <person name="Zhao X."/>
            <person name="Deng C."/>
            <person name="Niu S.C."/>
            <person name="Huang J."/>
            <person name="Wang M."/>
            <person name="Liu G.H."/>
            <person name="Yang H.J."/>
            <person name="Xiao X.J."/>
            <person name="Hsiao Y.Y."/>
            <person name="Wu W.L."/>
            <person name="Chen Y.Y."/>
            <person name="Mitsuda N."/>
            <person name="Ohme-Takagi M."/>
            <person name="Luo Y.B."/>
            <person name="Van de Peer Y."/>
            <person name="Liu Z.J."/>
        </authorList>
    </citation>
    <scope>NUCLEOTIDE SEQUENCE [LARGE SCALE GENOMIC DNA]</scope>
    <source>
        <tissue evidence="1">The whole plant</tissue>
    </source>
</reference>
<organism evidence="1 2">
    <name type="scientific">Dendrobium catenatum</name>
    <dbReference type="NCBI Taxonomy" id="906689"/>
    <lineage>
        <taxon>Eukaryota</taxon>
        <taxon>Viridiplantae</taxon>
        <taxon>Streptophyta</taxon>
        <taxon>Embryophyta</taxon>
        <taxon>Tracheophyta</taxon>
        <taxon>Spermatophyta</taxon>
        <taxon>Magnoliopsida</taxon>
        <taxon>Liliopsida</taxon>
        <taxon>Asparagales</taxon>
        <taxon>Orchidaceae</taxon>
        <taxon>Epidendroideae</taxon>
        <taxon>Malaxideae</taxon>
        <taxon>Dendrobiinae</taxon>
        <taxon>Dendrobium</taxon>
    </lineage>
</organism>
<accession>A0A2I0X2X1</accession>
<protein>
    <submittedName>
        <fullName evidence="1">Uncharacterized protein</fullName>
    </submittedName>
</protein>
<dbReference type="AlphaFoldDB" id="A0A2I0X2X1"/>
<proteinExistence type="predicted"/>
<evidence type="ECO:0000313" key="1">
    <source>
        <dbReference type="EMBL" id="PKU82250.1"/>
    </source>
</evidence>
<gene>
    <name evidence="1" type="ORF">MA16_Dca022565</name>
</gene>
<reference evidence="1 2" key="2">
    <citation type="journal article" date="2017" name="Nature">
        <title>The Apostasia genome and the evolution of orchids.</title>
        <authorList>
            <person name="Zhang G.Q."/>
            <person name="Liu K.W."/>
            <person name="Li Z."/>
            <person name="Lohaus R."/>
            <person name="Hsiao Y.Y."/>
            <person name="Niu S.C."/>
            <person name="Wang J.Y."/>
            <person name="Lin Y.C."/>
            <person name="Xu Q."/>
            <person name="Chen L.J."/>
            <person name="Yoshida K."/>
            <person name="Fujiwara S."/>
            <person name="Wang Z.W."/>
            <person name="Zhang Y.Q."/>
            <person name="Mitsuda N."/>
            <person name="Wang M."/>
            <person name="Liu G.H."/>
            <person name="Pecoraro L."/>
            <person name="Huang H.X."/>
            <person name="Xiao X.J."/>
            <person name="Lin M."/>
            <person name="Wu X.Y."/>
            <person name="Wu W.L."/>
            <person name="Chen Y.Y."/>
            <person name="Chang S.B."/>
            <person name="Sakamoto S."/>
            <person name="Ohme-Takagi M."/>
            <person name="Yagi M."/>
            <person name="Zeng S.J."/>
            <person name="Shen C.Y."/>
            <person name="Yeh C.M."/>
            <person name="Luo Y.B."/>
            <person name="Tsai W.C."/>
            <person name="Van de Peer Y."/>
            <person name="Liu Z.J."/>
        </authorList>
    </citation>
    <scope>NUCLEOTIDE SEQUENCE [LARGE SCALE GENOMIC DNA]</scope>
    <source>
        <tissue evidence="1">The whole plant</tissue>
    </source>
</reference>
<sequence>MNAPLPMGPVRPSGRGSNGIVIKEGVVNHRQIAPVEGKGKSVLIENLVEKDILGGNMNPEVAINESSASDDLILHVNNFSGVLDTLKGCKIGDDLSSAEVFKEDILVEEGPVEMELQKSKIM</sequence>